<sequence>MVIFHALMNIAGINSQVIHTLNNEDPGNDLKRRHFLKKIGLDLSEPHLKLRSTETNVPQAVQQRRQEVAGTSANNDQQLEMPGNIRKYCFECKNKNTSRYYCKKCKKFVCLEHAKIWCRLCTEEKFNV</sequence>
<dbReference type="EMBL" id="JABFTP020000083">
    <property type="protein sequence ID" value="KAL3275920.1"/>
    <property type="molecule type" value="Genomic_DNA"/>
</dbReference>
<dbReference type="Proteomes" id="UP001516400">
    <property type="component" value="Unassembled WGS sequence"/>
</dbReference>
<dbReference type="AlphaFoldDB" id="A0ABD2NBN3"/>
<reference evidence="1 2" key="1">
    <citation type="journal article" date="2021" name="BMC Biol.">
        <title>Horizontally acquired antibacterial genes associated with adaptive radiation of ladybird beetles.</title>
        <authorList>
            <person name="Li H.S."/>
            <person name="Tang X.F."/>
            <person name="Huang Y.H."/>
            <person name="Xu Z.Y."/>
            <person name="Chen M.L."/>
            <person name="Du X.Y."/>
            <person name="Qiu B.Y."/>
            <person name="Chen P.T."/>
            <person name="Zhang W."/>
            <person name="Slipinski A."/>
            <person name="Escalona H.E."/>
            <person name="Waterhouse R.M."/>
            <person name="Zwick A."/>
            <person name="Pang H."/>
        </authorList>
    </citation>
    <scope>NUCLEOTIDE SEQUENCE [LARGE SCALE GENOMIC DNA]</scope>
    <source>
        <strain evidence="1">SYSU2018</strain>
    </source>
</reference>
<comment type="caution">
    <text evidence="1">The sequence shown here is derived from an EMBL/GenBank/DDBJ whole genome shotgun (WGS) entry which is preliminary data.</text>
</comment>
<name>A0ABD2NBN3_9CUCU</name>
<organism evidence="1 2">
    <name type="scientific">Cryptolaemus montrouzieri</name>
    <dbReference type="NCBI Taxonomy" id="559131"/>
    <lineage>
        <taxon>Eukaryota</taxon>
        <taxon>Metazoa</taxon>
        <taxon>Ecdysozoa</taxon>
        <taxon>Arthropoda</taxon>
        <taxon>Hexapoda</taxon>
        <taxon>Insecta</taxon>
        <taxon>Pterygota</taxon>
        <taxon>Neoptera</taxon>
        <taxon>Endopterygota</taxon>
        <taxon>Coleoptera</taxon>
        <taxon>Polyphaga</taxon>
        <taxon>Cucujiformia</taxon>
        <taxon>Coccinelloidea</taxon>
        <taxon>Coccinellidae</taxon>
        <taxon>Scymninae</taxon>
        <taxon>Scymnini</taxon>
        <taxon>Cryptolaemus</taxon>
    </lineage>
</organism>
<evidence type="ECO:0008006" key="3">
    <source>
        <dbReference type="Google" id="ProtNLM"/>
    </source>
</evidence>
<gene>
    <name evidence="1" type="ORF">HHI36_020656</name>
</gene>
<evidence type="ECO:0000313" key="2">
    <source>
        <dbReference type="Proteomes" id="UP001516400"/>
    </source>
</evidence>
<evidence type="ECO:0000313" key="1">
    <source>
        <dbReference type="EMBL" id="KAL3275920.1"/>
    </source>
</evidence>
<protein>
    <recommendedName>
        <fullName evidence="3">PiggyBac transposable element-derived protein 4 C-terminal zinc-ribbon domain-containing protein</fullName>
    </recommendedName>
</protein>
<accession>A0ABD2NBN3</accession>
<keyword evidence="2" id="KW-1185">Reference proteome</keyword>
<proteinExistence type="predicted"/>